<dbReference type="SUPFAM" id="SSF58104">
    <property type="entry name" value="Methyl-accepting chemotaxis protein (MCP) signaling domain"/>
    <property type="match status" value="1"/>
</dbReference>
<dbReference type="AlphaFoldDB" id="A0A1M6TG13"/>
<dbReference type="OrthoDB" id="9816519at2"/>
<dbReference type="SMART" id="SM00283">
    <property type="entry name" value="MA"/>
    <property type="match status" value="1"/>
</dbReference>
<evidence type="ECO:0000313" key="5">
    <source>
        <dbReference type="Proteomes" id="UP000184310"/>
    </source>
</evidence>
<dbReference type="InterPro" id="IPR004089">
    <property type="entry name" value="MCPsignal_dom"/>
</dbReference>
<proteinExistence type="predicted"/>
<dbReference type="PANTHER" id="PTHR32089">
    <property type="entry name" value="METHYL-ACCEPTING CHEMOTAXIS PROTEIN MCPB"/>
    <property type="match status" value="1"/>
</dbReference>
<dbReference type="EMBL" id="FQZB01000020">
    <property type="protein sequence ID" value="SHK55921.1"/>
    <property type="molecule type" value="Genomic_DNA"/>
</dbReference>
<gene>
    <name evidence="4" type="ORF">SAMN02745163_04025</name>
</gene>
<keyword evidence="1 2" id="KW-0807">Transducer</keyword>
<evidence type="ECO:0000256" key="1">
    <source>
        <dbReference type="ARBA" id="ARBA00023224"/>
    </source>
</evidence>
<dbReference type="GO" id="GO:0016020">
    <property type="term" value="C:membrane"/>
    <property type="evidence" value="ECO:0007669"/>
    <property type="project" value="InterPro"/>
</dbReference>
<feature type="domain" description="Methyl-accepting transducer" evidence="3">
    <location>
        <begin position="72"/>
        <end position="308"/>
    </location>
</feature>
<dbReference type="Proteomes" id="UP000184310">
    <property type="component" value="Unassembled WGS sequence"/>
</dbReference>
<keyword evidence="5" id="KW-1185">Reference proteome</keyword>
<dbReference type="GO" id="GO:0007165">
    <property type="term" value="P:signal transduction"/>
    <property type="evidence" value="ECO:0007669"/>
    <property type="project" value="UniProtKB-KW"/>
</dbReference>
<dbReference type="PANTHER" id="PTHR32089:SF112">
    <property type="entry name" value="LYSOZYME-LIKE PROTEIN-RELATED"/>
    <property type="match status" value="1"/>
</dbReference>
<evidence type="ECO:0000313" key="4">
    <source>
        <dbReference type="EMBL" id="SHK55921.1"/>
    </source>
</evidence>
<protein>
    <submittedName>
        <fullName evidence="4">Methyl-accepting chemotaxis protein</fullName>
    </submittedName>
</protein>
<name>A0A1M6TG13_9CLOT</name>
<sequence length="486" mass="53922">MFKNQKIAKTIEEIESNFNSNNLEGLKKINKFSSNKSIKLSANVMKIFRSISPKITKLTKGILGVAIKVSTFNVQLLHFSKELENLSTELEKNSENLFDSIEETNNSMSEISTVMYKSANEISNVSQMANSIFDDIDKNDGILNEISSINSDLSNNAKSIEEDTTNLNKIINEMRTIVSGIESVASNTNLLALNASIEAARAGEHGKGFAIVAEEVRKLSETTTEQLNTMKKFMETIETASLKSLDSVSFTLKNIDSINEKSSNLKTSFSKSKNDITYVINGVQEIATKSEEIAASSEEISAVMDLINKNAENTVEASKKIRDKSILAKNIGNDIGEIELEISDLAKLSGEITKEEYLKVSKEDFLTNLDKAIVAHTNWVDNLLSMSNEMKLKPIQINGHRCGFGHFYNIVKPTHPQIKEIWDKIDSIHLDLHNIGALVEDNIKNNQASQAQENSKKAKGKSIQIITMLNSMKNIAINLGETETIF</sequence>
<dbReference type="Gene3D" id="1.10.287.950">
    <property type="entry name" value="Methyl-accepting chemotaxis protein"/>
    <property type="match status" value="1"/>
</dbReference>
<dbReference type="RefSeq" id="WP_072992468.1">
    <property type="nucleotide sequence ID" value="NZ_FQZB01000020.1"/>
</dbReference>
<accession>A0A1M6TG13</accession>
<dbReference type="Gene3D" id="1.20.120.30">
    <property type="entry name" value="Aspartate receptor, ligand-binding domain"/>
    <property type="match status" value="1"/>
</dbReference>
<dbReference type="STRING" id="1121302.SAMN02745163_04025"/>
<evidence type="ECO:0000256" key="2">
    <source>
        <dbReference type="PROSITE-ProRule" id="PRU00284"/>
    </source>
</evidence>
<dbReference type="PROSITE" id="PS50111">
    <property type="entry name" value="CHEMOTAXIS_TRANSDUC_2"/>
    <property type="match status" value="1"/>
</dbReference>
<evidence type="ECO:0000259" key="3">
    <source>
        <dbReference type="PROSITE" id="PS50111"/>
    </source>
</evidence>
<reference evidence="4 5" key="1">
    <citation type="submission" date="2016-11" db="EMBL/GenBank/DDBJ databases">
        <authorList>
            <person name="Jaros S."/>
            <person name="Januszkiewicz K."/>
            <person name="Wedrychowicz H."/>
        </authorList>
    </citation>
    <scope>NUCLEOTIDE SEQUENCE [LARGE SCALE GENOMIC DNA]</scope>
    <source>
        <strain evidence="4 5">DSM 21758</strain>
    </source>
</reference>
<dbReference type="Pfam" id="PF00015">
    <property type="entry name" value="MCPsignal"/>
    <property type="match status" value="1"/>
</dbReference>
<organism evidence="4 5">
    <name type="scientific">Clostridium cavendishii DSM 21758</name>
    <dbReference type="NCBI Taxonomy" id="1121302"/>
    <lineage>
        <taxon>Bacteria</taxon>
        <taxon>Bacillati</taxon>
        <taxon>Bacillota</taxon>
        <taxon>Clostridia</taxon>
        <taxon>Eubacteriales</taxon>
        <taxon>Clostridiaceae</taxon>
        <taxon>Clostridium</taxon>
    </lineage>
</organism>